<feature type="transmembrane region" description="Helical" evidence="6">
    <location>
        <begin position="82"/>
        <end position="100"/>
    </location>
</feature>
<dbReference type="Pfam" id="PF02653">
    <property type="entry name" value="BPD_transp_2"/>
    <property type="match status" value="1"/>
</dbReference>
<feature type="transmembrane region" description="Helical" evidence="6">
    <location>
        <begin position="106"/>
        <end position="127"/>
    </location>
</feature>
<accession>A0A4Z0R7W5</accession>
<keyword evidence="3 6" id="KW-0812">Transmembrane</keyword>
<keyword evidence="4 6" id="KW-1133">Transmembrane helix</keyword>
<evidence type="ECO:0000256" key="1">
    <source>
        <dbReference type="ARBA" id="ARBA00004651"/>
    </source>
</evidence>
<reference evidence="7 8" key="1">
    <citation type="submission" date="2019-03" db="EMBL/GenBank/DDBJ databases">
        <title>Draft Genome Sequence of Desulfosporosinus fructosivorans Strain 63.6F, Isolated from Marine Sediment in the Baltic Sea.</title>
        <authorList>
            <person name="Hausmann B."/>
            <person name="Vandieken V."/>
            <person name="Pjevac P."/>
            <person name="Schreck K."/>
            <person name="Herbold C.W."/>
            <person name="Loy A."/>
        </authorList>
    </citation>
    <scope>NUCLEOTIDE SEQUENCE [LARGE SCALE GENOMIC DNA]</scope>
    <source>
        <strain evidence="7 8">63.6F</strain>
    </source>
</reference>
<feature type="transmembrane region" description="Helical" evidence="6">
    <location>
        <begin position="230"/>
        <end position="252"/>
    </location>
</feature>
<feature type="transmembrane region" description="Helical" evidence="6">
    <location>
        <begin position="134"/>
        <end position="155"/>
    </location>
</feature>
<dbReference type="GO" id="GO:0005886">
    <property type="term" value="C:plasma membrane"/>
    <property type="evidence" value="ECO:0007669"/>
    <property type="project" value="UniProtKB-SubCell"/>
</dbReference>
<name>A0A4Z0R7W5_9FIRM</name>
<dbReference type="EMBL" id="SPQQ01000002">
    <property type="protein sequence ID" value="TGE39212.1"/>
    <property type="molecule type" value="Genomic_DNA"/>
</dbReference>
<evidence type="ECO:0000256" key="4">
    <source>
        <dbReference type="ARBA" id="ARBA00022989"/>
    </source>
</evidence>
<feature type="transmembrane region" description="Helical" evidence="6">
    <location>
        <begin position="301"/>
        <end position="324"/>
    </location>
</feature>
<dbReference type="PANTHER" id="PTHR30482">
    <property type="entry name" value="HIGH-AFFINITY BRANCHED-CHAIN AMINO ACID TRANSPORT SYSTEM PERMEASE"/>
    <property type="match status" value="1"/>
</dbReference>
<keyword evidence="5 6" id="KW-0472">Membrane</keyword>
<dbReference type="InterPro" id="IPR001851">
    <property type="entry name" value="ABC_transp_permease"/>
</dbReference>
<dbReference type="InterPro" id="IPR043428">
    <property type="entry name" value="LivM-like"/>
</dbReference>
<evidence type="ECO:0000256" key="2">
    <source>
        <dbReference type="ARBA" id="ARBA00022475"/>
    </source>
</evidence>
<evidence type="ECO:0000256" key="3">
    <source>
        <dbReference type="ARBA" id="ARBA00022692"/>
    </source>
</evidence>
<evidence type="ECO:0000256" key="6">
    <source>
        <dbReference type="SAM" id="Phobius"/>
    </source>
</evidence>
<evidence type="ECO:0000313" key="7">
    <source>
        <dbReference type="EMBL" id="TGE39212.1"/>
    </source>
</evidence>
<sequence>MHIIKIGGMSVEKAESSFTKGGRFIGKFGFTPLSIAMLFVLAIFPLVLQDEVITRLLISALMLGALAMAFDFTAGFININNFGYAAFWGVGAYTSALLAVKLGVSPWLGMLAGGILAGLLGLGLGFLTLRLAGIFASCMTWFVALAMFAVTANWVELTRGTSGLSVPPLFNTTGNIEYFYTILIMTVLTYVGLKVIIKSHIGTAFRAIGQDLQAAQASGINVTKYKIMNFTISCAIAGVLGGFYAHFVGIITPTVMNTSHTVEVMVLSFVGGRGTIWGGLIAGLVMIPGMEYLKGLMELRLLIYGLLMIVVMIFFPSGLAGLYYKVVQFIRKNATLTKVKKEEKDVRRAGL</sequence>
<keyword evidence="8" id="KW-1185">Reference proteome</keyword>
<evidence type="ECO:0000313" key="8">
    <source>
        <dbReference type="Proteomes" id="UP000298460"/>
    </source>
</evidence>
<dbReference type="PANTHER" id="PTHR30482:SF10">
    <property type="entry name" value="HIGH-AFFINITY BRANCHED-CHAIN AMINO ACID TRANSPORT PROTEIN BRAE"/>
    <property type="match status" value="1"/>
</dbReference>
<organism evidence="7 8">
    <name type="scientific">Desulfosporosinus fructosivorans</name>
    <dbReference type="NCBI Taxonomy" id="2018669"/>
    <lineage>
        <taxon>Bacteria</taxon>
        <taxon>Bacillati</taxon>
        <taxon>Bacillota</taxon>
        <taxon>Clostridia</taxon>
        <taxon>Eubacteriales</taxon>
        <taxon>Desulfitobacteriaceae</taxon>
        <taxon>Desulfosporosinus</taxon>
    </lineage>
</organism>
<feature type="transmembrane region" description="Helical" evidence="6">
    <location>
        <begin position="28"/>
        <end position="46"/>
    </location>
</feature>
<dbReference type="CDD" id="cd06581">
    <property type="entry name" value="TM_PBP1_LivM_like"/>
    <property type="match status" value="1"/>
</dbReference>
<dbReference type="Proteomes" id="UP000298460">
    <property type="component" value="Unassembled WGS sequence"/>
</dbReference>
<comment type="subcellular location">
    <subcellularLocation>
        <location evidence="1">Cell membrane</location>
        <topology evidence="1">Multi-pass membrane protein</topology>
    </subcellularLocation>
</comment>
<evidence type="ECO:0000256" key="5">
    <source>
        <dbReference type="ARBA" id="ARBA00023136"/>
    </source>
</evidence>
<feature type="transmembrane region" description="Helical" evidence="6">
    <location>
        <begin position="178"/>
        <end position="197"/>
    </location>
</feature>
<dbReference type="AlphaFoldDB" id="A0A4Z0R7W5"/>
<gene>
    <name evidence="7" type="ORF">E4K67_07060</name>
</gene>
<dbReference type="GO" id="GO:0015658">
    <property type="term" value="F:branched-chain amino acid transmembrane transporter activity"/>
    <property type="evidence" value="ECO:0007669"/>
    <property type="project" value="InterPro"/>
</dbReference>
<comment type="caution">
    <text evidence="7">The sequence shown here is derived from an EMBL/GenBank/DDBJ whole genome shotgun (WGS) entry which is preliminary data.</text>
</comment>
<feature type="transmembrane region" description="Helical" evidence="6">
    <location>
        <begin position="52"/>
        <end position="70"/>
    </location>
</feature>
<feature type="transmembrane region" description="Helical" evidence="6">
    <location>
        <begin position="264"/>
        <end position="289"/>
    </location>
</feature>
<keyword evidence="2" id="KW-1003">Cell membrane</keyword>
<proteinExistence type="predicted"/>
<protein>
    <submittedName>
        <fullName evidence="7">Branched-chain amino acid ABC transporter permease</fullName>
    </submittedName>
</protein>